<gene>
    <name evidence="1" type="ORF">EZ437_04650</name>
</gene>
<name>A0A4R0NV44_9SPHI</name>
<dbReference type="SUPFAM" id="SSF54909">
    <property type="entry name" value="Dimeric alpha+beta barrel"/>
    <property type="match status" value="1"/>
</dbReference>
<dbReference type="AlphaFoldDB" id="A0A4R0NV44"/>
<evidence type="ECO:0000313" key="2">
    <source>
        <dbReference type="Proteomes" id="UP000293347"/>
    </source>
</evidence>
<dbReference type="InterPro" id="IPR011008">
    <property type="entry name" value="Dimeric_a/b-barrel"/>
</dbReference>
<dbReference type="Proteomes" id="UP000293347">
    <property type="component" value="Unassembled WGS sequence"/>
</dbReference>
<accession>A0A4R0NV44</accession>
<dbReference type="PANTHER" id="PTHR34389">
    <property type="entry name" value="L-RHAMNOSE MUTAROTASE"/>
    <property type="match status" value="1"/>
</dbReference>
<organism evidence="1 2">
    <name type="scientific">Pedobacter psychroterrae</name>
    <dbReference type="NCBI Taxonomy" id="2530453"/>
    <lineage>
        <taxon>Bacteria</taxon>
        <taxon>Pseudomonadati</taxon>
        <taxon>Bacteroidota</taxon>
        <taxon>Sphingobacteriia</taxon>
        <taxon>Sphingobacteriales</taxon>
        <taxon>Sphingobacteriaceae</taxon>
        <taxon>Pedobacter</taxon>
    </lineage>
</organism>
<sequence length="112" mass="13276">MKRFGSVTGLKHEKLAYYKKLHADAWPEVLKKIKECNIRNYSIYLQKIGNEYYLFSYFEYAGKDFDADMKKMAADPATQRWWKETDPCQQPLPQAAVKNQIWTDMEAVFHTD</sequence>
<comment type="caution">
    <text evidence="1">The sequence shown here is derived from an EMBL/GenBank/DDBJ whole genome shotgun (WGS) entry which is preliminary data.</text>
</comment>
<dbReference type="InterPro" id="IPR008000">
    <property type="entry name" value="Rham/fucose_mutarotase"/>
</dbReference>
<evidence type="ECO:0000313" key="1">
    <source>
        <dbReference type="EMBL" id="TCD04009.1"/>
    </source>
</evidence>
<dbReference type="Gene3D" id="3.30.70.100">
    <property type="match status" value="1"/>
</dbReference>
<protein>
    <submittedName>
        <fullName evidence="1">L-rhamnose mutarotase</fullName>
    </submittedName>
</protein>
<dbReference type="EMBL" id="SJSL01000001">
    <property type="protein sequence ID" value="TCD04009.1"/>
    <property type="molecule type" value="Genomic_DNA"/>
</dbReference>
<keyword evidence="2" id="KW-1185">Reference proteome</keyword>
<reference evidence="1 2" key="1">
    <citation type="submission" date="2019-02" db="EMBL/GenBank/DDBJ databases">
        <title>Pedobacter sp. RP-1-14 sp. nov., isolated from Arctic soil.</title>
        <authorList>
            <person name="Dahal R.H."/>
        </authorList>
    </citation>
    <scope>NUCLEOTIDE SEQUENCE [LARGE SCALE GENOMIC DNA]</scope>
    <source>
        <strain evidence="1 2">RP-1-14</strain>
    </source>
</reference>
<dbReference type="Pfam" id="PF05336">
    <property type="entry name" value="rhaM"/>
    <property type="match status" value="1"/>
</dbReference>
<dbReference type="GO" id="GO:0016857">
    <property type="term" value="F:racemase and epimerase activity, acting on carbohydrates and derivatives"/>
    <property type="evidence" value="ECO:0007669"/>
    <property type="project" value="InterPro"/>
</dbReference>
<dbReference type="PANTHER" id="PTHR34389:SF2">
    <property type="entry name" value="L-RHAMNOSE MUTAROTASE"/>
    <property type="match status" value="1"/>
</dbReference>
<proteinExistence type="predicted"/>
<dbReference type="OrthoDB" id="9799608at2"/>